<protein>
    <recommendedName>
        <fullName evidence="4 13">Pectinesterase</fullName>
        <ecNumber evidence="4 13">3.1.1.11</ecNumber>
    </recommendedName>
</protein>
<dbReference type="Pfam" id="PF01095">
    <property type="entry name" value="Pectinesterase"/>
    <property type="match status" value="1"/>
</dbReference>
<keyword evidence="16" id="KW-1185">Reference proteome</keyword>
<dbReference type="GO" id="GO:0030599">
    <property type="term" value="F:pectinesterase activity"/>
    <property type="evidence" value="ECO:0007669"/>
    <property type="project" value="UniProtKB-UniRule"/>
</dbReference>
<name>A0AA88WAP1_9ASTE</name>
<evidence type="ECO:0000256" key="9">
    <source>
        <dbReference type="ARBA" id="ARBA00023316"/>
    </source>
</evidence>
<proteinExistence type="inferred from homology"/>
<dbReference type="EMBL" id="JAVXUP010000698">
    <property type="protein sequence ID" value="KAK3022675.1"/>
    <property type="molecule type" value="Genomic_DNA"/>
</dbReference>
<dbReference type="CDD" id="cd15798">
    <property type="entry name" value="PMEI-like_3"/>
    <property type="match status" value="1"/>
</dbReference>
<organism evidence="15 16">
    <name type="scientific">Escallonia herrerae</name>
    <dbReference type="NCBI Taxonomy" id="1293975"/>
    <lineage>
        <taxon>Eukaryota</taxon>
        <taxon>Viridiplantae</taxon>
        <taxon>Streptophyta</taxon>
        <taxon>Embryophyta</taxon>
        <taxon>Tracheophyta</taxon>
        <taxon>Spermatophyta</taxon>
        <taxon>Magnoliopsida</taxon>
        <taxon>eudicotyledons</taxon>
        <taxon>Gunneridae</taxon>
        <taxon>Pentapetalae</taxon>
        <taxon>asterids</taxon>
        <taxon>campanulids</taxon>
        <taxon>Escalloniales</taxon>
        <taxon>Escalloniaceae</taxon>
        <taxon>Escallonia</taxon>
    </lineage>
</organism>
<evidence type="ECO:0000256" key="8">
    <source>
        <dbReference type="ARBA" id="ARBA00023180"/>
    </source>
</evidence>
<dbReference type="InterPro" id="IPR012334">
    <property type="entry name" value="Pectin_lyas_fold"/>
</dbReference>
<dbReference type="AlphaFoldDB" id="A0AA88WAP1"/>
<keyword evidence="8" id="KW-0325">Glycoprotein</keyword>
<evidence type="ECO:0000256" key="2">
    <source>
        <dbReference type="ARBA" id="ARBA00006027"/>
    </source>
</evidence>
<comment type="similarity">
    <text evidence="3">In the C-terminal section; belongs to the pectinesterase family.</text>
</comment>
<dbReference type="EC" id="3.1.1.11" evidence="4 13"/>
<feature type="signal peptide" evidence="13">
    <location>
        <begin position="1"/>
        <end position="22"/>
    </location>
</feature>
<evidence type="ECO:0000256" key="5">
    <source>
        <dbReference type="ARBA" id="ARBA00022801"/>
    </source>
</evidence>
<keyword evidence="6 13" id="KW-0063">Aspartyl esterase</keyword>
<sequence length="570" mass="62947">MLFGKVIVSLVSLLLLVGVVFGVVAAVRSRGGSDNKNDNVSSSMKSVTAICQPTEFRDACIKSLGPIAKNASATPKDYMLAAIQTTTEELKKSLEVAAKHNVNRETDPINHDGLEGCKELLKYAVEDLESAISMVSGSPVKDINDRVRELLNWLTAVYAYQSQCLDGLDKPEYKTPIQDGMVNATQLTSNALTLISGFADIFKSLNISVPDLKDLKPSTSRNLLEVNEMGHDNYPIWFPAADRKLLAAQSAGRLRPNAVVAKDGSGQYKTIAAALAAYPKNHKGRFIIYVKAGIYDEYITVTKNQVDVFIYGDGAGKTIVTGQKNFAIMKIGTMQTATFAAVGKGFIAKSMTFRNTAGSEGHQAVALRIQSDMSAIFDCSIEGYQDTLYYQTYRQFYRNCVISGTVDFIFGSGTALIQNSLIIVRRPGKDQKFTAITADGKEKSNGINGVVLQNCKIVADRELFPVRFQIETYLGRPWKPFATTVVMQSELADFIRPEGYLQWDKVNRHENTCTYQEFANRGPGARTNRRVRWKNFKVLSPQEAQKYTAGRFLDGHLWLKYTGAPFTLGL</sequence>
<evidence type="ECO:0000259" key="14">
    <source>
        <dbReference type="SMART" id="SM00856"/>
    </source>
</evidence>
<dbReference type="PANTHER" id="PTHR31707">
    <property type="entry name" value="PECTINESTERASE"/>
    <property type="match status" value="1"/>
</dbReference>
<keyword evidence="7" id="KW-1015">Disulfide bond</keyword>
<dbReference type="SUPFAM" id="SSF51126">
    <property type="entry name" value="Pectin lyase-like"/>
    <property type="match status" value="1"/>
</dbReference>
<dbReference type="PROSITE" id="PS00503">
    <property type="entry name" value="PECTINESTERASE_2"/>
    <property type="match status" value="1"/>
</dbReference>
<evidence type="ECO:0000256" key="10">
    <source>
        <dbReference type="ARBA" id="ARBA00047928"/>
    </source>
</evidence>
<dbReference type="InterPro" id="IPR011050">
    <property type="entry name" value="Pectin_lyase_fold/virulence"/>
</dbReference>
<reference evidence="15" key="1">
    <citation type="submission" date="2022-12" db="EMBL/GenBank/DDBJ databases">
        <title>Draft genome assemblies for two species of Escallonia (Escalloniales).</title>
        <authorList>
            <person name="Chanderbali A."/>
            <person name="Dervinis C."/>
            <person name="Anghel I."/>
            <person name="Soltis D."/>
            <person name="Soltis P."/>
            <person name="Zapata F."/>
        </authorList>
    </citation>
    <scope>NUCLEOTIDE SEQUENCE</scope>
    <source>
        <strain evidence="15">UCBG64.0493</strain>
        <tissue evidence="15">Leaf</tissue>
    </source>
</reference>
<evidence type="ECO:0000256" key="12">
    <source>
        <dbReference type="PROSITE-ProRule" id="PRU10040"/>
    </source>
</evidence>
<evidence type="ECO:0000256" key="1">
    <source>
        <dbReference type="ARBA" id="ARBA00005184"/>
    </source>
</evidence>
<keyword evidence="13" id="KW-0732">Signal</keyword>
<dbReference type="Pfam" id="PF04043">
    <property type="entry name" value="PMEI"/>
    <property type="match status" value="1"/>
</dbReference>
<feature type="chain" id="PRO_5041518362" description="Pectinesterase" evidence="13">
    <location>
        <begin position="23"/>
        <end position="570"/>
    </location>
</feature>
<comment type="catalytic activity">
    <reaction evidence="10 13">
        <text>[(1-&gt;4)-alpha-D-galacturonosyl methyl ester](n) + n H2O = [(1-&gt;4)-alpha-D-galacturonosyl](n) + n methanol + n H(+)</text>
        <dbReference type="Rhea" id="RHEA:22380"/>
        <dbReference type="Rhea" id="RHEA-COMP:14570"/>
        <dbReference type="Rhea" id="RHEA-COMP:14573"/>
        <dbReference type="ChEBI" id="CHEBI:15377"/>
        <dbReference type="ChEBI" id="CHEBI:15378"/>
        <dbReference type="ChEBI" id="CHEBI:17790"/>
        <dbReference type="ChEBI" id="CHEBI:140522"/>
        <dbReference type="ChEBI" id="CHEBI:140523"/>
        <dbReference type="EC" id="3.1.1.11"/>
    </reaction>
</comment>
<comment type="function">
    <text evidence="11">Acts in the modification of cell walls via demethylesterification of cell wall pectin.</text>
</comment>
<dbReference type="GO" id="GO:0004857">
    <property type="term" value="F:enzyme inhibitor activity"/>
    <property type="evidence" value="ECO:0007669"/>
    <property type="project" value="InterPro"/>
</dbReference>
<evidence type="ECO:0000256" key="11">
    <source>
        <dbReference type="ARBA" id="ARBA00057335"/>
    </source>
</evidence>
<accession>A0AA88WAP1</accession>
<evidence type="ECO:0000256" key="13">
    <source>
        <dbReference type="RuleBase" id="RU000589"/>
    </source>
</evidence>
<evidence type="ECO:0000313" key="16">
    <source>
        <dbReference type="Proteomes" id="UP001188597"/>
    </source>
</evidence>
<dbReference type="SUPFAM" id="SSF101148">
    <property type="entry name" value="Plant invertase/pectin methylesterase inhibitor"/>
    <property type="match status" value="1"/>
</dbReference>
<feature type="domain" description="Pectinesterase inhibitor" evidence="14">
    <location>
        <begin position="42"/>
        <end position="194"/>
    </location>
</feature>
<dbReference type="InterPro" id="IPR035513">
    <property type="entry name" value="Invertase/methylesterase_inhib"/>
</dbReference>
<evidence type="ECO:0000313" key="15">
    <source>
        <dbReference type="EMBL" id="KAK3022675.1"/>
    </source>
</evidence>
<dbReference type="InterPro" id="IPR000070">
    <property type="entry name" value="Pectinesterase_cat"/>
</dbReference>
<keyword evidence="5 13" id="KW-0378">Hydrolase</keyword>
<feature type="active site" evidence="12">
    <location>
        <position position="407"/>
    </location>
</feature>
<evidence type="ECO:0000256" key="4">
    <source>
        <dbReference type="ARBA" id="ARBA00013229"/>
    </source>
</evidence>
<dbReference type="Proteomes" id="UP001188597">
    <property type="component" value="Unassembled WGS sequence"/>
</dbReference>
<dbReference type="FunFam" id="1.20.140.40:FF:000001">
    <property type="entry name" value="Pectinesterase"/>
    <property type="match status" value="1"/>
</dbReference>
<dbReference type="FunFam" id="2.160.20.10:FF:000001">
    <property type="entry name" value="Pectinesterase"/>
    <property type="match status" value="1"/>
</dbReference>
<dbReference type="InterPro" id="IPR006501">
    <property type="entry name" value="Pectinesterase_inhib_dom"/>
</dbReference>
<comment type="similarity">
    <text evidence="2">In the N-terminal section; belongs to the PMEI family.</text>
</comment>
<evidence type="ECO:0000256" key="7">
    <source>
        <dbReference type="ARBA" id="ARBA00023157"/>
    </source>
</evidence>
<dbReference type="GO" id="GO:0045490">
    <property type="term" value="P:pectin catabolic process"/>
    <property type="evidence" value="ECO:0007669"/>
    <property type="project" value="UniProtKB-UniRule"/>
</dbReference>
<dbReference type="GO" id="GO:0042545">
    <property type="term" value="P:cell wall modification"/>
    <property type="evidence" value="ECO:0007669"/>
    <property type="project" value="UniProtKB-UniRule"/>
</dbReference>
<dbReference type="Gene3D" id="1.20.140.40">
    <property type="entry name" value="Invertase/pectin methylesterase inhibitor family protein"/>
    <property type="match status" value="1"/>
</dbReference>
<evidence type="ECO:0000256" key="6">
    <source>
        <dbReference type="ARBA" id="ARBA00023085"/>
    </source>
</evidence>
<dbReference type="NCBIfam" id="TIGR01614">
    <property type="entry name" value="PME_inhib"/>
    <property type="match status" value="1"/>
</dbReference>
<comment type="caution">
    <text evidence="15">The sequence shown here is derived from an EMBL/GenBank/DDBJ whole genome shotgun (WGS) entry which is preliminary data.</text>
</comment>
<comment type="pathway">
    <text evidence="1 13">Glycan metabolism; pectin degradation; 2-dehydro-3-deoxy-D-gluconate from pectin: step 1/5.</text>
</comment>
<dbReference type="SMART" id="SM00856">
    <property type="entry name" value="PMEI"/>
    <property type="match status" value="1"/>
</dbReference>
<keyword evidence="9" id="KW-0961">Cell wall biogenesis/degradation</keyword>
<dbReference type="Gene3D" id="2.160.20.10">
    <property type="entry name" value="Single-stranded right-handed beta-helix, Pectin lyase-like"/>
    <property type="match status" value="1"/>
</dbReference>
<gene>
    <name evidence="15" type="ORF">RJ639_047591</name>
</gene>
<evidence type="ECO:0000256" key="3">
    <source>
        <dbReference type="ARBA" id="ARBA00007786"/>
    </source>
</evidence>
<dbReference type="InterPro" id="IPR033131">
    <property type="entry name" value="Pectinesterase_Asp_AS"/>
</dbReference>